<evidence type="ECO:0000313" key="7">
    <source>
        <dbReference type="Proteomes" id="UP000318053"/>
    </source>
</evidence>
<accession>A0A5C5WQ52</accession>
<comment type="subcellular location">
    <subcellularLocation>
        <location evidence="1">Cell membrane</location>
        <topology evidence="1">Multi-pass membrane protein</topology>
    </subcellularLocation>
</comment>
<organism evidence="6 7">
    <name type="scientific">Allorhodopirellula solitaria</name>
    <dbReference type="NCBI Taxonomy" id="2527987"/>
    <lineage>
        <taxon>Bacteria</taxon>
        <taxon>Pseudomonadati</taxon>
        <taxon>Planctomycetota</taxon>
        <taxon>Planctomycetia</taxon>
        <taxon>Pirellulales</taxon>
        <taxon>Pirellulaceae</taxon>
        <taxon>Allorhodopirellula</taxon>
    </lineage>
</organism>
<feature type="transmembrane region" description="Helical" evidence="5">
    <location>
        <begin position="12"/>
        <end position="33"/>
    </location>
</feature>
<dbReference type="PANTHER" id="PTHR11040:SF211">
    <property type="entry name" value="ZINC TRANSPORTER ZIP11"/>
    <property type="match status" value="1"/>
</dbReference>
<keyword evidence="5" id="KW-0812">Transmembrane</keyword>
<dbReference type="PANTHER" id="PTHR11040">
    <property type="entry name" value="ZINC/IRON TRANSPORTER"/>
    <property type="match status" value="1"/>
</dbReference>
<dbReference type="GO" id="GO:0005385">
    <property type="term" value="F:zinc ion transmembrane transporter activity"/>
    <property type="evidence" value="ECO:0007669"/>
    <property type="project" value="TreeGrafter"/>
</dbReference>
<gene>
    <name evidence="6" type="ORF">CA85_50310</name>
</gene>
<keyword evidence="3" id="KW-1003">Cell membrane</keyword>
<keyword evidence="5" id="KW-0472">Membrane</keyword>
<evidence type="ECO:0000256" key="1">
    <source>
        <dbReference type="ARBA" id="ARBA00004651"/>
    </source>
</evidence>
<keyword evidence="7" id="KW-1185">Reference proteome</keyword>
<evidence type="ECO:0000313" key="6">
    <source>
        <dbReference type="EMBL" id="TWT52251.1"/>
    </source>
</evidence>
<keyword evidence="5" id="KW-1133">Transmembrane helix</keyword>
<comment type="similarity">
    <text evidence="2">Belongs to the ZIP transporter (TC 2.A.5) family.</text>
</comment>
<comment type="caution">
    <text evidence="6">The sequence shown here is derived from an EMBL/GenBank/DDBJ whole genome shotgun (WGS) entry which is preliminary data.</text>
</comment>
<evidence type="ECO:0000256" key="2">
    <source>
        <dbReference type="ARBA" id="ARBA00006939"/>
    </source>
</evidence>
<reference evidence="6 7" key="1">
    <citation type="submission" date="2019-02" db="EMBL/GenBank/DDBJ databases">
        <title>Deep-cultivation of Planctomycetes and their phenomic and genomic characterization uncovers novel biology.</title>
        <authorList>
            <person name="Wiegand S."/>
            <person name="Jogler M."/>
            <person name="Boedeker C."/>
            <person name="Pinto D."/>
            <person name="Vollmers J."/>
            <person name="Rivas-Marin E."/>
            <person name="Kohn T."/>
            <person name="Peeters S.H."/>
            <person name="Heuer A."/>
            <person name="Rast P."/>
            <person name="Oberbeckmann S."/>
            <person name="Bunk B."/>
            <person name="Jeske O."/>
            <person name="Meyerdierks A."/>
            <person name="Storesund J.E."/>
            <person name="Kallscheuer N."/>
            <person name="Luecker S."/>
            <person name="Lage O.M."/>
            <person name="Pohl T."/>
            <person name="Merkel B.J."/>
            <person name="Hornburger P."/>
            <person name="Mueller R.-W."/>
            <person name="Bruemmer F."/>
            <person name="Labrenz M."/>
            <person name="Spormann A.M."/>
            <person name="Op Den Camp H."/>
            <person name="Overmann J."/>
            <person name="Amann R."/>
            <person name="Jetten M.S.M."/>
            <person name="Mascher T."/>
            <person name="Medema M.H."/>
            <person name="Devos D.P."/>
            <person name="Kaster A.-K."/>
            <person name="Ovreas L."/>
            <person name="Rohde M."/>
            <person name="Galperin M.Y."/>
            <person name="Jogler C."/>
        </authorList>
    </citation>
    <scope>NUCLEOTIDE SEQUENCE [LARGE SCALE GENOMIC DNA]</scope>
    <source>
        <strain evidence="6 7">CA85</strain>
    </source>
</reference>
<keyword evidence="4" id="KW-0862">Zinc</keyword>
<evidence type="ECO:0000256" key="3">
    <source>
        <dbReference type="ARBA" id="ARBA00022475"/>
    </source>
</evidence>
<dbReference type="EMBL" id="SJPK01000030">
    <property type="protein sequence ID" value="TWT52251.1"/>
    <property type="molecule type" value="Genomic_DNA"/>
</dbReference>
<sequence length="244" mass="25235">MVGGYVVDELVQVLLLTTMAGAAIPIGGAIAMVEKISPAWLEEEFRHSVIAFGGGVLISAVALVLVPDGVKELSLGWIVTAFVAGAVVFWGLETLLARSKSSIAQLVAMLSDFVPEAIALGAAFAHGEKTGALLAVLIALQNLPEGFNAYRELNATGDIGGKKLVLLLAACVPLGPLAGWIGYEHLSAYPSVVGFIMLFAASGILYLTFQDLAPQAKVENQRAPAIGAVLGFLLGVVGQVLLNG</sequence>
<dbReference type="GO" id="GO:0005886">
    <property type="term" value="C:plasma membrane"/>
    <property type="evidence" value="ECO:0007669"/>
    <property type="project" value="UniProtKB-SubCell"/>
</dbReference>
<feature type="transmembrane region" description="Helical" evidence="5">
    <location>
        <begin position="189"/>
        <end position="209"/>
    </location>
</feature>
<dbReference type="AlphaFoldDB" id="A0A5C5WQ52"/>
<proteinExistence type="inferred from homology"/>
<protein>
    <submittedName>
        <fullName evidence="6">Zinc transporter ZupT</fullName>
    </submittedName>
</protein>
<name>A0A5C5WQ52_9BACT</name>
<feature type="transmembrane region" description="Helical" evidence="5">
    <location>
        <begin position="164"/>
        <end position="183"/>
    </location>
</feature>
<feature type="transmembrane region" description="Helical" evidence="5">
    <location>
        <begin position="221"/>
        <end position="242"/>
    </location>
</feature>
<feature type="transmembrane region" description="Helical" evidence="5">
    <location>
        <begin position="45"/>
        <end position="67"/>
    </location>
</feature>
<evidence type="ECO:0000256" key="5">
    <source>
        <dbReference type="SAM" id="Phobius"/>
    </source>
</evidence>
<evidence type="ECO:0000256" key="4">
    <source>
        <dbReference type="ARBA" id="ARBA00022833"/>
    </source>
</evidence>
<feature type="transmembrane region" description="Helical" evidence="5">
    <location>
        <begin position="73"/>
        <end position="92"/>
    </location>
</feature>
<dbReference type="Proteomes" id="UP000318053">
    <property type="component" value="Unassembled WGS sequence"/>
</dbReference>